<dbReference type="Proteomes" id="UP001597214">
    <property type="component" value="Unassembled WGS sequence"/>
</dbReference>
<dbReference type="EMBL" id="JBHUEM010000030">
    <property type="protein sequence ID" value="MFD1738084.1"/>
    <property type="molecule type" value="Genomic_DNA"/>
</dbReference>
<evidence type="ECO:0000313" key="3">
    <source>
        <dbReference type="Proteomes" id="UP001597214"/>
    </source>
</evidence>
<accession>A0ABW4LTH6</accession>
<feature type="non-terminal residue" evidence="2">
    <location>
        <position position="1"/>
    </location>
</feature>
<name>A0ABW4LTH6_9BACI</name>
<gene>
    <name evidence="2" type="ORF">ACFSCX_16235</name>
</gene>
<keyword evidence="1" id="KW-1133">Transmembrane helix</keyword>
<sequence>SSLKEEFVEPFEYIKKHGKDLDSATYKESKEFGHQLTKAIFTIGAVLTAGVGSAALLAKLGTKLGGTLKDIADIGSEKVLDDIGKSMGNFKKLFSQSADEVNKSLKALGYTEAPYKPSSVVDTIELTEQTQFVRVYDGISSMQAGGWVMKAEDIAGLTPQQIQNKFALPSTPKYVTDVVFESGTKLRTGTANGIFGFDGGGTQFDLMGQYIGDFVNPRLLP</sequence>
<reference evidence="3" key="1">
    <citation type="journal article" date="2019" name="Int. J. Syst. Evol. Microbiol.">
        <title>The Global Catalogue of Microorganisms (GCM) 10K type strain sequencing project: providing services to taxonomists for standard genome sequencing and annotation.</title>
        <authorList>
            <consortium name="The Broad Institute Genomics Platform"/>
            <consortium name="The Broad Institute Genome Sequencing Center for Infectious Disease"/>
            <person name="Wu L."/>
            <person name="Ma J."/>
        </authorList>
    </citation>
    <scope>NUCLEOTIDE SEQUENCE [LARGE SCALE GENOMIC DNA]</scope>
    <source>
        <strain evidence="3">CCUG 49339</strain>
    </source>
</reference>
<keyword evidence="1" id="KW-0472">Membrane</keyword>
<organism evidence="2 3">
    <name type="scientific">Bacillus salitolerans</name>
    <dbReference type="NCBI Taxonomy" id="1437434"/>
    <lineage>
        <taxon>Bacteria</taxon>
        <taxon>Bacillati</taxon>
        <taxon>Bacillota</taxon>
        <taxon>Bacilli</taxon>
        <taxon>Bacillales</taxon>
        <taxon>Bacillaceae</taxon>
        <taxon>Bacillus</taxon>
    </lineage>
</organism>
<evidence type="ECO:0000256" key="1">
    <source>
        <dbReference type="SAM" id="Phobius"/>
    </source>
</evidence>
<evidence type="ECO:0000313" key="2">
    <source>
        <dbReference type="EMBL" id="MFD1738084.1"/>
    </source>
</evidence>
<protein>
    <submittedName>
        <fullName evidence="2">Uncharacterized protein</fullName>
    </submittedName>
</protein>
<proteinExistence type="predicted"/>
<comment type="caution">
    <text evidence="2">The sequence shown here is derived from an EMBL/GenBank/DDBJ whole genome shotgun (WGS) entry which is preliminary data.</text>
</comment>
<keyword evidence="1" id="KW-0812">Transmembrane</keyword>
<feature type="transmembrane region" description="Helical" evidence="1">
    <location>
        <begin position="39"/>
        <end position="58"/>
    </location>
</feature>
<keyword evidence="3" id="KW-1185">Reference proteome</keyword>